<evidence type="ECO:0000256" key="8">
    <source>
        <dbReference type="ARBA" id="ARBA00022833"/>
    </source>
</evidence>
<dbReference type="Pfam" id="PF00899">
    <property type="entry name" value="ThiF"/>
    <property type="match status" value="1"/>
</dbReference>
<dbReference type="InterPro" id="IPR019572">
    <property type="entry name" value="UBA_E1_SCCH"/>
</dbReference>
<keyword evidence="20" id="KW-1185">Reference proteome</keyword>
<dbReference type="SUPFAM" id="SSF69572">
    <property type="entry name" value="Activating enzymes of the ubiquitin-like proteins"/>
    <property type="match status" value="1"/>
</dbReference>
<dbReference type="InterPro" id="IPR045886">
    <property type="entry name" value="ThiF/MoeB/HesA"/>
</dbReference>
<keyword evidence="9 11" id="KW-0067">ATP-binding</keyword>
<feature type="domain" description="Ubiquitin/SUMO-activating enzyme ubiquitin-like" evidence="18">
    <location>
        <begin position="443"/>
        <end position="519"/>
    </location>
</feature>
<dbReference type="PANTHER" id="PTHR10953">
    <property type="entry name" value="UBIQUITIN-ACTIVATING ENZYME E1"/>
    <property type="match status" value="1"/>
</dbReference>
<evidence type="ECO:0000256" key="1">
    <source>
        <dbReference type="ARBA" id="ARBA00004123"/>
    </source>
</evidence>
<gene>
    <name evidence="19" type="ORF">PENDEC_c004G04752</name>
</gene>
<dbReference type="InterPro" id="IPR028077">
    <property type="entry name" value="UAE_UbL_dom"/>
</dbReference>
<evidence type="ECO:0000256" key="2">
    <source>
        <dbReference type="ARBA" id="ARBA00004718"/>
    </source>
</evidence>
<comment type="pathway">
    <text evidence="2 11">Protein modification; protein sumoylation.</text>
</comment>
<evidence type="ECO:0000256" key="14">
    <source>
        <dbReference type="PIRSR" id="PIRSR039133-3"/>
    </source>
</evidence>
<dbReference type="OMA" id="TPSEHIH"/>
<evidence type="ECO:0000256" key="13">
    <source>
        <dbReference type="PIRSR" id="PIRSR039133-2"/>
    </source>
</evidence>
<evidence type="ECO:0000313" key="19">
    <source>
        <dbReference type="EMBL" id="OQD76309.1"/>
    </source>
</evidence>
<dbReference type="GO" id="GO:0016925">
    <property type="term" value="P:protein sumoylation"/>
    <property type="evidence" value="ECO:0007669"/>
    <property type="project" value="UniProtKB-UniRule"/>
</dbReference>
<dbReference type="PIRSF" id="PIRSF039133">
    <property type="entry name" value="SUMO_E1B"/>
    <property type="match status" value="1"/>
</dbReference>
<dbReference type="UniPathway" id="UPA00886"/>
<feature type="binding site" evidence="13">
    <location>
        <begin position="27"/>
        <end position="32"/>
    </location>
    <ligand>
        <name>ATP</name>
        <dbReference type="ChEBI" id="CHEBI:30616"/>
    </ligand>
</feature>
<reference evidence="20" key="1">
    <citation type="journal article" date="2017" name="Nat. Microbiol.">
        <title>Global analysis of biosynthetic gene clusters reveals vast potential of secondary metabolite production in Penicillium species.</title>
        <authorList>
            <person name="Nielsen J.C."/>
            <person name="Grijseels S."/>
            <person name="Prigent S."/>
            <person name="Ji B."/>
            <person name="Dainat J."/>
            <person name="Nielsen K.F."/>
            <person name="Frisvad J.C."/>
            <person name="Workman M."/>
            <person name="Nielsen J."/>
        </authorList>
    </citation>
    <scope>NUCLEOTIDE SEQUENCE [LARGE SCALE GENOMIC DNA]</scope>
    <source>
        <strain evidence="20">IBT 11843</strain>
    </source>
</reference>
<dbReference type="AlphaFoldDB" id="A0A1V6PH59"/>
<sequence>MHQSSIKRSLGVELTKSIKQSRVLLVGAGGIGCELLKNLVLTGFGEIHIIDLDTIDLSNLNRQFLFRHEHIKKPKALVAKEVAHRFQPGAKLEAYHANITDSQFNVDWFGSFNIVFNALDNLAARRHVNAQCLAAGVPLVESGTTGFNGQVQVVEKGKTECYDCNEKEAPKSFAICTIRSNPTEPIHCIVWAKSYLIPELFGQSEDNPAELDTTEDADNANEIEELRKEAKALSEIRSSMGSSDFARKVFENVFRDDIERLREVEDMWKVRAKPDVLDFDNLQEESASVKSTVSIDDQRVWTLAEAFYVFKDSADRLARRLMEMSKTSPGDAPIITFDKDDVDTLDFVTATANLRAISFHLEPKSKFDTKQMAGNIIPAIATTNAMTASLCVLQAFKVLQGNLANAKMVFLERSGARAINSYSLNPPKPDCAVCSFAQVRVSFDPEHATLGDLVGLLREELGYSGEFSIRNDYRLIYDVEESQLSSKLSDKGITNWASLTVVDDDDVDKDPRVNLQLIISARTEPSSEESKPVVLQGSIPDIPRKPKTAPVPPAEDVPITNGTSVTGKRKREGQDEDGDEPMTNGHVTKKAAGESSKSNGGELIILDDDDEGPILLDD</sequence>
<dbReference type="InterPro" id="IPR042449">
    <property type="entry name" value="Ub-E1_IAD_1"/>
</dbReference>
<dbReference type="OrthoDB" id="10255449at2759"/>
<feature type="binding site" evidence="13">
    <location>
        <begin position="120"/>
        <end position="125"/>
    </location>
    <ligand>
        <name>ATP</name>
        <dbReference type="ChEBI" id="CHEBI:30616"/>
    </ligand>
</feature>
<keyword evidence="7 11" id="KW-0833">Ubl conjugation pathway</keyword>
<accession>A0A1V6PH59</accession>
<evidence type="ECO:0000256" key="5">
    <source>
        <dbReference type="ARBA" id="ARBA00022723"/>
    </source>
</evidence>
<dbReference type="EMBL" id="MDYL01000004">
    <property type="protein sequence ID" value="OQD76309.1"/>
    <property type="molecule type" value="Genomic_DNA"/>
</dbReference>
<evidence type="ECO:0000259" key="18">
    <source>
        <dbReference type="Pfam" id="PF14732"/>
    </source>
</evidence>
<evidence type="ECO:0000256" key="11">
    <source>
        <dbReference type="PIRNR" id="PIRNR039133"/>
    </source>
</evidence>
<feature type="binding site" evidence="13">
    <location>
        <position position="75"/>
    </location>
    <ligand>
        <name>ATP</name>
        <dbReference type="ChEBI" id="CHEBI:30616"/>
    </ligand>
</feature>
<feature type="binding site" evidence="13">
    <location>
        <begin position="59"/>
        <end position="62"/>
    </location>
    <ligand>
        <name>ATP</name>
        <dbReference type="ChEBI" id="CHEBI:30616"/>
    </ligand>
</feature>
<evidence type="ECO:0000256" key="6">
    <source>
        <dbReference type="ARBA" id="ARBA00022741"/>
    </source>
</evidence>
<dbReference type="GO" id="GO:0031510">
    <property type="term" value="C:SUMO activating enzyme complex"/>
    <property type="evidence" value="ECO:0007669"/>
    <property type="project" value="UniProtKB-UniRule"/>
</dbReference>
<proteinExistence type="inferred from homology"/>
<feature type="binding site" evidence="14">
    <location>
        <position position="431"/>
    </location>
    <ligand>
        <name>Zn(2+)</name>
        <dbReference type="ChEBI" id="CHEBI:29105"/>
    </ligand>
</feature>
<feature type="region of interest" description="Disordered" evidence="15">
    <location>
        <begin position="523"/>
        <end position="618"/>
    </location>
</feature>
<feature type="binding site" evidence="14">
    <location>
        <position position="161"/>
    </location>
    <ligand>
        <name>Zn(2+)</name>
        <dbReference type="ChEBI" id="CHEBI:29105"/>
    </ligand>
</feature>
<feature type="binding site" evidence="13">
    <location>
        <position position="51"/>
    </location>
    <ligand>
        <name>ATP</name>
        <dbReference type="ChEBI" id="CHEBI:30616"/>
    </ligand>
</feature>
<comment type="subunit">
    <text evidence="11">Heterodimer.</text>
</comment>
<dbReference type="GO" id="GO:0019948">
    <property type="term" value="F:SUMO activating enzyme activity"/>
    <property type="evidence" value="ECO:0007669"/>
    <property type="project" value="UniProtKB-UniRule"/>
</dbReference>
<keyword evidence="10" id="KW-0539">Nucleus</keyword>
<dbReference type="FunFam" id="3.50.50.80:FF:000002">
    <property type="entry name" value="SUMO-activating enzyme subunit 2"/>
    <property type="match status" value="1"/>
</dbReference>
<keyword evidence="6 11" id="KW-0547">Nucleotide-binding</keyword>
<evidence type="ECO:0000259" key="17">
    <source>
        <dbReference type="Pfam" id="PF10585"/>
    </source>
</evidence>
<evidence type="ECO:0000256" key="15">
    <source>
        <dbReference type="SAM" id="MobiDB-lite"/>
    </source>
</evidence>
<evidence type="ECO:0000256" key="4">
    <source>
        <dbReference type="ARBA" id="ARBA00022679"/>
    </source>
</evidence>
<dbReference type="InterPro" id="IPR035985">
    <property type="entry name" value="Ubiquitin-activating_enz"/>
</dbReference>
<feature type="domain" description="THIF-type NAD/FAD binding fold" evidence="16">
    <location>
        <begin position="8"/>
        <end position="431"/>
    </location>
</feature>
<organism evidence="19 20">
    <name type="scientific">Penicillium decumbens</name>
    <dbReference type="NCBI Taxonomy" id="69771"/>
    <lineage>
        <taxon>Eukaryota</taxon>
        <taxon>Fungi</taxon>
        <taxon>Dikarya</taxon>
        <taxon>Ascomycota</taxon>
        <taxon>Pezizomycotina</taxon>
        <taxon>Eurotiomycetes</taxon>
        <taxon>Eurotiomycetidae</taxon>
        <taxon>Eurotiales</taxon>
        <taxon>Aspergillaceae</taxon>
        <taxon>Penicillium</taxon>
    </lineage>
</organism>
<comment type="subcellular location">
    <subcellularLocation>
        <location evidence="1">Nucleus</location>
    </subcellularLocation>
</comment>
<dbReference type="Gene3D" id="1.10.10.520">
    <property type="entry name" value="Ubiquitin activating enzymes (Uba3). Chain: B, domain 2"/>
    <property type="match status" value="1"/>
</dbReference>
<dbReference type="InterPro" id="IPR030661">
    <property type="entry name" value="Uba2"/>
</dbReference>
<feature type="binding site" evidence="14">
    <location>
        <position position="434"/>
    </location>
    <ligand>
        <name>Zn(2+)</name>
        <dbReference type="ChEBI" id="CHEBI:29105"/>
    </ligand>
</feature>
<keyword evidence="8 11" id="KW-0862">Zinc</keyword>
<feature type="domain" description="Ubiquitin-activating enzyme SCCH" evidence="17">
    <location>
        <begin position="311"/>
        <end position="370"/>
    </location>
</feature>
<dbReference type="GO" id="GO:0016740">
    <property type="term" value="F:transferase activity"/>
    <property type="evidence" value="ECO:0007669"/>
    <property type="project" value="UniProtKB-KW"/>
</dbReference>
<keyword evidence="5 11" id="KW-0479">Metal-binding</keyword>
<dbReference type="FunFam" id="3.40.50.720:FF:000618">
    <property type="entry name" value="SUMO-activating enzyme subunit 2"/>
    <property type="match status" value="1"/>
</dbReference>
<dbReference type="Pfam" id="PF10585">
    <property type="entry name" value="UBA_E1_SCCH"/>
    <property type="match status" value="1"/>
</dbReference>
<keyword evidence="4" id="KW-0808">Transferase</keyword>
<dbReference type="Gene3D" id="3.50.50.80">
    <property type="entry name" value="Ubiquitin-activating enzyme E1, inactive adenylation domain, subdomain 1"/>
    <property type="match status" value="1"/>
</dbReference>
<evidence type="ECO:0000259" key="16">
    <source>
        <dbReference type="Pfam" id="PF00899"/>
    </source>
</evidence>
<protein>
    <recommendedName>
        <fullName evidence="11">Ubiquitin-activating enzyme E1-like</fullName>
    </recommendedName>
</protein>
<evidence type="ECO:0000256" key="7">
    <source>
        <dbReference type="ARBA" id="ARBA00022786"/>
    </source>
</evidence>
<feature type="binding site" evidence="14">
    <location>
        <position position="164"/>
    </location>
    <ligand>
        <name>Zn(2+)</name>
        <dbReference type="ChEBI" id="CHEBI:29105"/>
    </ligand>
</feature>
<feature type="compositionally biased region" description="Acidic residues" evidence="15">
    <location>
        <begin position="605"/>
        <end position="618"/>
    </location>
</feature>
<evidence type="ECO:0000313" key="20">
    <source>
        <dbReference type="Proteomes" id="UP000191522"/>
    </source>
</evidence>
<evidence type="ECO:0000256" key="10">
    <source>
        <dbReference type="ARBA" id="ARBA00023242"/>
    </source>
</evidence>
<evidence type="ECO:0000256" key="9">
    <source>
        <dbReference type="ARBA" id="ARBA00022840"/>
    </source>
</evidence>
<dbReference type="GO" id="GO:0005524">
    <property type="term" value="F:ATP binding"/>
    <property type="evidence" value="ECO:0007669"/>
    <property type="project" value="UniProtKB-UniRule"/>
</dbReference>
<dbReference type="Pfam" id="PF14732">
    <property type="entry name" value="UAE_UbL"/>
    <property type="match status" value="1"/>
</dbReference>
<dbReference type="Proteomes" id="UP000191522">
    <property type="component" value="Unassembled WGS sequence"/>
</dbReference>
<name>A0A1V6PH59_PENDC</name>
<dbReference type="InterPro" id="IPR023318">
    <property type="entry name" value="Ub_act_enz_dom_a_sf"/>
</dbReference>
<dbReference type="PANTHER" id="PTHR10953:SF5">
    <property type="entry name" value="SUMO-ACTIVATING ENZYME SUBUNIT 2"/>
    <property type="match status" value="1"/>
</dbReference>
<comment type="caution">
    <text evidence="19">The sequence shown here is derived from an EMBL/GenBank/DDBJ whole genome shotgun (WGS) entry which is preliminary data.</text>
</comment>
<evidence type="ECO:0000256" key="12">
    <source>
        <dbReference type="PIRSR" id="PIRSR039133-1"/>
    </source>
</evidence>
<dbReference type="GO" id="GO:0005737">
    <property type="term" value="C:cytoplasm"/>
    <property type="evidence" value="ECO:0007669"/>
    <property type="project" value="TreeGrafter"/>
</dbReference>
<dbReference type="InterPro" id="IPR000594">
    <property type="entry name" value="ThiF_NAD_FAD-bd"/>
</dbReference>
<dbReference type="PROSITE" id="PS51257">
    <property type="entry name" value="PROKAR_LIPOPROTEIN"/>
    <property type="match status" value="1"/>
</dbReference>
<dbReference type="STRING" id="69771.A0A1V6PH59"/>
<dbReference type="GO" id="GO:0046872">
    <property type="term" value="F:metal ion binding"/>
    <property type="evidence" value="ECO:0007669"/>
    <property type="project" value="UniProtKB-KW"/>
</dbReference>
<comment type="similarity">
    <text evidence="3 11">Belongs to the ubiquitin-activating E1 family.</text>
</comment>
<dbReference type="Gene3D" id="3.10.290.20">
    <property type="entry name" value="Ubiquitin-like 2 activating enzyme e1b. Chain: B, domain 3"/>
    <property type="match status" value="1"/>
</dbReference>
<evidence type="ECO:0000256" key="3">
    <source>
        <dbReference type="ARBA" id="ARBA00005673"/>
    </source>
</evidence>
<feature type="active site" description="Glycyl thioester intermediate" evidence="12">
    <location>
        <position position="176"/>
    </location>
</feature>